<protein>
    <recommendedName>
        <fullName evidence="2">Nonstructural protein WIV domain-containing protein</fullName>
    </recommendedName>
</protein>
<keyword evidence="4" id="KW-1185">Reference proteome</keyword>
<gene>
    <name evidence="3" type="ORF">PHYEVI_LOCUS863</name>
</gene>
<accession>A0A9N9XJM7</accession>
<reference evidence="3" key="1">
    <citation type="submission" date="2022-01" db="EMBL/GenBank/DDBJ databases">
        <authorList>
            <person name="King R."/>
        </authorList>
    </citation>
    <scope>NUCLEOTIDE SEQUENCE</scope>
</reference>
<dbReference type="Proteomes" id="UP001153712">
    <property type="component" value="Chromosome 1"/>
</dbReference>
<sequence>MLRKLVLFTCLAFSQIECSGLQGGQVAVEFVRRSLDIQYDLAAEVKRAVKEPIYVFDASGTFKDARPIIVGHTRVLKTDDGKFGVLSESAQFAFAGVKDYLQFTNRTFDSDSTGLYM</sequence>
<dbReference type="EMBL" id="OU900094">
    <property type="protein sequence ID" value="CAG9854400.1"/>
    <property type="molecule type" value="Genomic_DNA"/>
</dbReference>
<feature type="chain" id="PRO_5040321782" description="Nonstructural protein WIV domain-containing protein" evidence="1">
    <location>
        <begin position="19"/>
        <end position="117"/>
    </location>
</feature>
<proteinExistence type="predicted"/>
<feature type="signal peptide" evidence="1">
    <location>
        <begin position="1"/>
        <end position="18"/>
    </location>
</feature>
<name>A0A9N9XJM7_PHYSR</name>
<dbReference type="AlphaFoldDB" id="A0A9N9XJM7"/>
<organism evidence="3 4">
    <name type="scientific">Phyllotreta striolata</name>
    <name type="common">Striped flea beetle</name>
    <name type="synonym">Crioceris striolata</name>
    <dbReference type="NCBI Taxonomy" id="444603"/>
    <lineage>
        <taxon>Eukaryota</taxon>
        <taxon>Metazoa</taxon>
        <taxon>Ecdysozoa</taxon>
        <taxon>Arthropoda</taxon>
        <taxon>Hexapoda</taxon>
        <taxon>Insecta</taxon>
        <taxon>Pterygota</taxon>
        <taxon>Neoptera</taxon>
        <taxon>Endopterygota</taxon>
        <taxon>Coleoptera</taxon>
        <taxon>Polyphaga</taxon>
        <taxon>Cucujiformia</taxon>
        <taxon>Chrysomeloidea</taxon>
        <taxon>Chrysomelidae</taxon>
        <taxon>Galerucinae</taxon>
        <taxon>Alticini</taxon>
        <taxon>Phyllotreta</taxon>
    </lineage>
</organism>
<dbReference type="Pfam" id="PF22532">
    <property type="entry name" value="WIV_dom"/>
    <property type="match status" value="1"/>
</dbReference>
<evidence type="ECO:0000313" key="4">
    <source>
        <dbReference type="Proteomes" id="UP001153712"/>
    </source>
</evidence>
<feature type="domain" description="Nonstructural protein WIV" evidence="2">
    <location>
        <begin position="29"/>
        <end position="91"/>
    </location>
</feature>
<evidence type="ECO:0000259" key="2">
    <source>
        <dbReference type="Pfam" id="PF22532"/>
    </source>
</evidence>
<dbReference type="OrthoDB" id="6767748at2759"/>
<keyword evidence="1" id="KW-0732">Signal</keyword>
<evidence type="ECO:0000256" key="1">
    <source>
        <dbReference type="SAM" id="SignalP"/>
    </source>
</evidence>
<dbReference type="InterPro" id="IPR054449">
    <property type="entry name" value="WIV_dom"/>
</dbReference>
<evidence type="ECO:0000313" key="3">
    <source>
        <dbReference type="EMBL" id="CAG9854400.1"/>
    </source>
</evidence>